<dbReference type="CDD" id="cd11713">
    <property type="entry name" value="GINS_A_psf3"/>
    <property type="match status" value="1"/>
</dbReference>
<dbReference type="Gene3D" id="1.20.58.2050">
    <property type="match status" value="1"/>
</dbReference>
<feature type="region of interest" description="Disordered" evidence="5">
    <location>
        <begin position="719"/>
        <end position="748"/>
    </location>
</feature>
<dbReference type="InterPro" id="IPR040454">
    <property type="entry name" value="TF_IIIC_Tfc1/Sfc1"/>
</dbReference>
<evidence type="ECO:0000259" key="8">
    <source>
        <dbReference type="Pfam" id="PF22466"/>
    </source>
</evidence>
<dbReference type="GO" id="GO:0000127">
    <property type="term" value="C:transcription factor TFIIIC complex"/>
    <property type="evidence" value="ECO:0007669"/>
    <property type="project" value="InterPro"/>
</dbReference>
<evidence type="ECO:0000256" key="4">
    <source>
        <dbReference type="ARBA" id="ARBA00023242"/>
    </source>
</evidence>
<dbReference type="Pfam" id="PF22466">
    <property type="entry name" value="PSF3_N"/>
    <property type="match status" value="1"/>
</dbReference>
<comment type="subcellular location">
    <subcellularLocation>
        <location evidence="1">Nucleus</location>
    </subcellularLocation>
</comment>
<dbReference type="GO" id="GO:0006384">
    <property type="term" value="P:transcription initiation at RNA polymerase III promoter"/>
    <property type="evidence" value="ECO:0007669"/>
    <property type="project" value="InterPro"/>
</dbReference>
<dbReference type="GO" id="GO:0001003">
    <property type="term" value="F:RNA polymerase III type 2 promoter sequence-specific DNA binding"/>
    <property type="evidence" value="ECO:0007669"/>
    <property type="project" value="TreeGrafter"/>
</dbReference>
<evidence type="ECO:0000256" key="2">
    <source>
        <dbReference type="ARBA" id="ARBA00023125"/>
    </source>
</evidence>
<dbReference type="AlphaFoldDB" id="A0A8H3AJS3"/>
<evidence type="ECO:0008006" key="11">
    <source>
        <dbReference type="Google" id="ProtNLM"/>
    </source>
</evidence>
<dbReference type="OrthoDB" id="1588579at2759"/>
<keyword evidence="2" id="KW-0238">DNA-binding</keyword>
<feature type="domain" description="DNA replication complex GINS protein PSF3 N-terminal" evidence="8">
    <location>
        <begin position="10"/>
        <end position="50"/>
    </location>
</feature>
<gene>
    <name evidence="9" type="ORF">RDB_LOCUS37222</name>
</gene>
<feature type="domain" description="Transcription factor IIIC subunit Tfc1/Sfc1 triple barrel" evidence="7">
    <location>
        <begin position="225"/>
        <end position="352"/>
    </location>
</feature>
<dbReference type="InterPro" id="IPR036224">
    <property type="entry name" value="GINS_bundle-like_dom_sf"/>
</dbReference>
<dbReference type="InterPro" id="IPR041499">
    <property type="entry name" value="Tfc1/Sfc1_N"/>
</dbReference>
<keyword evidence="3" id="KW-0804">Transcription</keyword>
<dbReference type="InterPro" id="IPR038437">
    <property type="entry name" value="GINS_Psf3_sf"/>
</dbReference>
<organism evidence="9 10">
    <name type="scientific">Rhizoctonia solani</name>
    <dbReference type="NCBI Taxonomy" id="456999"/>
    <lineage>
        <taxon>Eukaryota</taxon>
        <taxon>Fungi</taxon>
        <taxon>Dikarya</taxon>
        <taxon>Basidiomycota</taxon>
        <taxon>Agaricomycotina</taxon>
        <taxon>Agaricomycetes</taxon>
        <taxon>Cantharellales</taxon>
        <taxon>Ceratobasidiaceae</taxon>
        <taxon>Rhizoctonia</taxon>
    </lineage>
</organism>
<name>A0A8H3AJS3_9AGAM</name>
<dbReference type="GO" id="GO:0001002">
    <property type="term" value="F:RNA polymerase III type 1 promoter sequence-specific DNA binding"/>
    <property type="evidence" value="ECO:0007669"/>
    <property type="project" value="TreeGrafter"/>
</dbReference>
<feature type="region of interest" description="Disordered" evidence="5">
    <location>
        <begin position="295"/>
        <end position="331"/>
    </location>
</feature>
<sequence length="748" mass="83110">MDGDYFSIDSKIPCKFNIDVPDMGFLDGGHEKDIKASNEVSLPFWLIRALLAGEWIDFDIPTPYAQRVQRALKADTKNVKLAGLVGGSGLWYLFGRAIAEMLEDDQRLVLSKMLLDAFDARLGDIYDQAVYFGAGSGARGGQGSDASEEFRQGLEGTEREIFLIAQEKFELTIMSSSPPLLSLAELFDQAGNEDTAAPGPSSVPVPPINLPPPQLPRTKLPTYNAIEYPGYISPNPTSVNRAIHTLGGQKEIQKSFAEGGKILELRLQPDNPFAHPVTGDVVGTNKLLVKVVVRRKKQSDEMSGDNGAGPSGDKGKEKEQSEGEGEGTYTAEVMGLIPKTVRFRSMADFQYQPDEDDDIVQMRRAMDRLDVDAIRSFEFKPLQENYEEGGKSRLHLIPPPLFSRQGIPQHYNLKQNPMSVIHSTVDPQTGEETRRYIHKHRIKGSLAPAAVSWDSETVPTSPPQQILDAKPQTKPHLLAKLKQLFEQRPVWSRIALINQFPALEGREIQNTKAHIGLVAYTFSDGAWRDTLLRFGYDPRKDPQARFYQRVYFRNTANEEARRKSIVGRRAGGAGDTSNTGPEVVEAPSDDRTSHIFDGRTLHSGAASFQLCDITDSLLVPLINDEKSVRKEPDIADGWYTSHEFGLIKAVVRRKHFNLLQGKVIEDKDCADLFVPGGLTSSNTMVRAVNKKYLRKAKSNRRPVAPERLMAAELEIALRKGGEGSSRGKEPARVEESEEEEDEDAVEED</sequence>
<accession>A0A8H3AJS3</accession>
<evidence type="ECO:0000259" key="6">
    <source>
        <dbReference type="Pfam" id="PF09734"/>
    </source>
</evidence>
<feature type="compositionally biased region" description="Acidic residues" evidence="5">
    <location>
        <begin position="735"/>
        <end position="748"/>
    </location>
</feature>
<dbReference type="InterPro" id="IPR019136">
    <property type="entry name" value="TF_IIIC_su-5_HTH"/>
</dbReference>
<dbReference type="GO" id="GO:0005634">
    <property type="term" value="C:nucleus"/>
    <property type="evidence" value="ECO:0007669"/>
    <property type="project" value="UniProtKB-SubCell"/>
</dbReference>
<keyword evidence="4" id="KW-0539">Nucleus</keyword>
<comment type="caution">
    <text evidence="9">The sequence shown here is derived from an EMBL/GenBank/DDBJ whole genome shotgun (WGS) entry which is preliminary data.</text>
</comment>
<dbReference type="InterPro" id="IPR055221">
    <property type="entry name" value="PSF3_N"/>
</dbReference>
<dbReference type="Gene3D" id="3.30.200.160">
    <property type="entry name" value="TFIIIC, subcomplex tauA, subunit Sfc1, barrel domain"/>
    <property type="match status" value="1"/>
</dbReference>
<evidence type="ECO:0000313" key="10">
    <source>
        <dbReference type="Proteomes" id="UP000663831"/>
    </source>
</evidence>
<protein>
    <recommendedName>
        <fullName evidence="11">Transcription factor tau subunit sfc1</fullName>
    </recommendedName>
</protein>
<reference evidence="9" key="1">
    <citation type="submission" date="2021-01" db="EMBL/GenBank/DDBJ databases">
        <authorList>
            <person name="Kaushik A."/>
        </authorList>
    </citation>
    <scope>NUCLEOTIDE SEQUENCE</scope>
    <source>
        <strain evidence="9">AG3-1AP</strain>
    </source>
</reference>
<feature type="region of interest" description="Disordered" evidence="5">
    <location>
        <begin position="567"/>
        <end position="590"/>
    </location>
</feature>
<dbReference type="InterPro" id="IPR042536">
    <property type="entry name" value="TFIIIC_tauA_Sfc1"/>
</dbReference>
<dbReference type="PANTHER" id="PTHR13230:SF5">
    <property type="entry name" value="GENERAL TRANSCRIPTION FACTOR 3C POLYPEPTIDE 5"/>
    <property type="match status" value="1"/>
</dbReference>
<proteinExistence type="predicted"/>
<dbReference type="PANTHER" id="PTHR13230">
    <property type="entry name" value="GENERAL TRANSCRIPTION FACTOR IIIC, POLYPEPTIDE 5"/>
    <property type="match status" value="1"/>
</dbReference>
<evidence type="ECO:0000256" key="5">
    <source>
        <dbReference type="SAM" id="MobiDB-lite"/>
    </source>
</evidence>
<feature type="compositionally biased region" description="Basic and acidic residues" evidence="5">
    <location>
        <begin position="719"/>
        <end position="734"/>
    </location>
</feature>
<evidence type="ECO:0000256" key="3">
    <source>
        <dbReference type="ARBA" id="ARBA00023163"/>
    </source>
</evidence>
<dbReference type="CDD" id="cd21693">
    <property type="entry name" value="GINS_B_Psf3"/>
    <property type="match status" value="1"/>
</dbReference>
<dbReference type="Proteomes" id="UP000663831">
    <property type="component" value="Unassembled WGS sequence"/>
</dbReference>
<evidence type="ECO:0000256" key="1">
    <source>
        <dbReference type="ARBA" id="ARBA00004123"/>
    </source>
</evidence>
<evidence type="ECO:0000313" key="9">
    <source>
        <dbReference type="EMBL" id="CAE6425271.1"/>
    </source>
</evidence>
<dbReference type="SUPFAM" id="SSF158573">
    <property type="entry name" value="GINS helical bundle-like"/>
    <property type="match status" value="1"/>
</dbReference>
<dbReference type="Pfam" id="PF09734">
    <property type="entry name" value="Tau95"/>
    <property type="match status" value="1"/>
</dbReference>
<dbReference type="Pfam" id="PF17682">
    <property type="entry name" value="Tau95_N"/>
    <property type="match status" value="1"/>
</dbReference>
<feature type="domain" description="Transcription factor IIIC subunit 5 HTH" evidence="6">
    <location>
        <begin position="396"/>
        <end position="553"/>
    </location>
</feature>
<dbReference type="EMBL" id="CAJMWV010001060">
    <property type="protein sequence ID" value="CAE6425271.1"/>
    <property type="molecule type" value="Genomic_DNA"/>
</dbReference>
<evidence type="ECO:0000259" key="7">
    <source>
        <dbReference type="Pfam" id="PF17682"/>
    </source>
</evidence>
<dbReference type="SUPFAM" id="SSF160059">
    <property type="entry name" value="PriA/YqbF domain"/>
    <property type="match status" value="1"/>
</dbReference>